<evidence type="ECO:0000313" key="2">
    <source>
        <dbReference type="EMBL" id="KAF6227222.1"/>
    </source>
</evidence>
<sequence>MAELELRGKGWRDGTGLGKRLNRLKHATVAFRPLPHSASQPPEDGLETQIAQPPSHRLRPNITPILRQTITGTQHPRPHNPNIRQLHIAKPTVPSTADVGSEGESVSENPKVDSSDRKSIPAIWKPVIDASSAWFHDGERRWRRGLRYSNGEMPRDADGVNRAVQAWTRKKQSADAANLPETVKKACKRKSAFLRNLEHDGP</sequence>
<reference evidence="2 3" key="1">
    <citation type="journal article" date="2020" name="Genomics">
        <title>Complete, high-quality genomes from long-read metagenomic sequencing of two wolf lichen thalli reveals enigmatic genome architecture.</title>
        <authorList>
            <person name="McKenzie S.K."/>
            <person name="Walston R.F."/>
            <person name="Allen J.L."/>
        </authorList>
    </citation>
    <scope>NUCLEOTIDE SEQUENCE [LARGE SCALE GENOMIC DNA]</scope>
    <source>
        <strain evidence="2">WasteWater1</strain>
    </source>
</reference>
<protein>
    <recommendedName>
        <fullName evidence="4">G-patch domain-containing protein</fullName>
    </recommendedName>
</protein>
<proteinExistence type="predicted"/>
<feature type="region of interest" description="Disordered" evidence="1">
    <location>
        <begin position="93"/>
        <end position="117"/>
    </location>
</feature>
<evidence type="ECO:0000313" key="3">
    <source>
        <dbReference type="Proteomes" id="UP000593566"/>
    </source>
</evidence>
<accession>A0A8H6CPF4</accession>
<keyword evidence="3" id="KW-1185">Reference proteome</keyword>
<name>A0A8H6CPF4_9LECA</name>
<dbReference type="RefSeq" id="XP_037155530.1">
    <property type="nucleotide sequence ID" value="XM_037299529.1"/>
</dbReference>
<evidence type="ECO:0008006" key="4">
    <source>
        <dbReference type="Google" id="ProtNLM"/>
    </source>
</evidence>
<comment type="caution">
    <text evidence="2">The sequence shown here is derived from an EMBL/GenBank/DDBJ whole genome shotgun (WGS) entry which is preliminary data.</text>
</comment>
<gene>
    <name evidence="2" type="ORF">HO133_008664</name>
</gene>
<dbReference type="EMBL" id="JACCJB010000005">
    <property type="protein sequence ID" value="KAF6227222.1"/>
    <property type="molecule type" value="Genomic_DNA"/>
</dbReference>
<organism evidence="2 3">
    <name type="scientific">Letharia lupina</name>
    <dbReference type="NCBI Taxonomy" id="560253"/>
    <lineage>
        <taxon>Eukaryota</taxon>
        <taxon>Fungi</taxon>
        <taxon>Dikarya</taxon>
        <taxon>Ascomycota</taxon>
        <taxon>Pezizomycotina</taxon>
        <taxon>Lecanoromycetes</taxon>
        <taxon>OSLEUM clade</taxon>
        <taxon>Lecanoromycetidae</taxon>
        <taxon>Lecanorales</taxon>
        <taxon>Lecanorineae</taxon>
        <taxon>Parmeliaceae</taxon>
        <taxon>Letharia</taxon>
    </lineage>
</organism>
<dbReference type="AlphaFoldDB" id="A0A8H6CPF4"/>
<dbReference type="Proteomes" id="UP000593566">
    <property type="component" value="Unassembled WGS sequence"/>
</dbReference>
<evidence type="ECO:0000256" key="1">
    <source>
        <dbReference type="SAM" id="MobiDB-lite"/>
    </source>
</evidence>
<dbReference type="GeneID" id="59337059"/>
<feature type="region of interest" description="Disordered" evidence="1">
    <location>
        <begin position="33"/>
        <end position="59"/>
    </location>
</feature>